<evidence type="ECO:0000313" key="8">
    <source>
        <dbReference type="Proteomes" id="UP000075809"/>
    </source>
</evidence>
<comment type="caution">
    <text evidence="6">Lacks conserved residue(s) required for the propagation of feature annotation.</text>
</comment>
<organism evidence="7 8">
    <name type="scientific">Mycetomoellerius zeteki</name>
    <dbReference type="NCBI Taxonomy" id="64791"/>
    <lineage>
        <taxon>Eukaryota</taxon>
        <taxon>Metazoa</taxon>
        <taxon>Ecdysozoa</taxon>
        <taxon>Arthropoda</taxon>
        <taxon>Hexapoda</taxon>
        <taxon>Insecta</taxon>
        <taxon>Pterygota</taxon>
        <taxon>Neoptera</taxon>
        <taxon>Endopterygota</taxon>
        <taxon>Hymenoptera</taxon>
        <taxon>Apocrita</taxon>
        <taxon>Aculeata</taxon>
        <taxon>Formicoidea</taxon>
        <taxon>Formicidae</taxon>
        <taxon>Myrmicinae</taxon>
        <taxon>Mycetomoellerius</taxon>
    </lineage>
</organism>
<keyword evidence="6" id="KW-0675">Receptor</keyword>
<feature type="transmembrane region" description="Helical" evidence="6">
    <location>
        <begin position="76"/>
        <end position="98"/>
    </location>
</feature>
<dbReference type="Proteomes" id="UP000075809">
    <property type="component" value="Unassembled WGS sequence"/>
</dbReference>
<name>A0A151XJM1_9HYME</name>
<dbReference type="STRING" id="64791.A0A151XJM1"/>
<evidence type="ECO:0000256" key="5">
    <source>
        <dbReference type="ARBA" id="ARBA00023136"/>
    </source>
</evidence>
<keyword evidence="3 6" id="KW-0812">Transmembrane</keyword>
<dbReference type="GO" id="GO:0007165">
    <property type="term" value="P:signal transduction"/>
    <property type="evidence" value="ECO:0007669"/>
    <property type="project" value="UniProtKB-KW"/>
</dbReference>
<comment type="subcellular location">
    <subcellularLocation>
        <location evidence="1 6">Cell membrane</location>
        <topology evidence="1 6">Multi-pass membrane protein</topology>
    </subcellularLocation>
</comment>
<dbReference type="AlphaFoldDB" id="A0A151XJM1"/>
<reference evidence="7 8" key="1">
    <citation type="submission" date="2015-09" db="EMBL/GenBank/DDBJ databases">
        <title>Trachymyrmex zeteki WGS genome.</title>
        <authorList>
            <person name="Nygaard S."/>
            <person name="Hu H."/>
            <person name="Boomsma J."/>
            <person name="Zhang G."/>
        </authorList>
    </citation>
    <scope>NUCLEOTIDE SEQUENCE [LARGE SCALE GENOMIC DNA]</scope>
    <source>
        <strain evidence="7">Tzet28-1</strain>
        <tissue evidence="7">Whole body</tissue>
    </source>
</reference>
<keyword evidence="2 6" id="KW-1003">Cell membrane</keyword>
<protein>
    <recommendedName>
        <fullName evidence="6">Gustatory receptor</fullName>
    </recommendedName>
</protein>
<comment type="function">
    <text evidence="6">Gustatory receptor which mediates acceptance or avoidance behavior, depending on its substrates.</text>
</comment>
<evidence type="ECO:0000256" key="4">
    <source>
        <dbReference type="ARBA" id="ARBA00022989"/>
    </source>
</evidence>
<sequence>MKLFARPKCFSEALRLVTILSCLLGFRAFEYPRGYPRPILSFIYFLLLFGIFYSGSFRIQEKFYANNVKLLRMEYFLYRLFSYIFIVSIIFKMFLGWWHTKKFTACYKKIFEIDKTLRQLGLSVNYNRLYFVTIGIITVWITTVFIICITIFVQLQIRTNIFISIYIILVYVYAFITIGINTFEFCIFVKCLEVKFKLVNQLLCESLTNLSTKEIKLNVFELKDYVKTMNTEKQKHILSMKMIFRRRRRVHLELCKISKVVCITFGVQTVWEIGEIIVILTVALYNLYVRFIIQQYKVKSWADQTTFTLAMGFLSILKAVPLSSICKHAAVEVIHLVHYWKTIEIIHAINGCDANTNMQEEIQQFGVQILQSPVTFSVFGLTLNYRILTMVCTNCYYSNVLCSNS</sequence>
<dbReference type="Pfam" id="PF08395">
    <property type="entry name" value="7tm_7"/>
    <property type="match status" value="1"/>
</dbReference>
<keyword evidence="6" id="KW-0807">Transducer</keyword>
<dbReference type="InterPro" id="IPR013604">
    <property type="entry name" value="7TM_chemorcpt"/>
</dbReference>
<gene>
    <name evidence="7" type="ORF">ALC60_00229</name>
</gene>
<keyword evidence="8" id="KW-1185">Reference proteome</keyword>
<evidence type="ECO:0000256" key="3">
    <source>
        <dbReference type="ARBA" id="ARBA00022692"/>
    </source>
</evidence>
<dbReference type="EMBL" id="KQ982052">
    <property type="protein sequence ID" value="KYQ60604.1"/>
    <property type="molecule type" value="Genomic_DNA"/>
</dbReference>
<feature type="transmembrane region" description="Helical" evidence="6">
    <location>
        <begin position="38"/>
        <end position="55"/>
    </location>
</feature>
<dbReference type="GO" id="GO:0050909">
    <property type="term" value="P:sensory perception of taste"/>
    <property type="evidence" value="ECO:0007669"/>
    <property type="project" value="InterPro"/>
</dbReference>
<feature type="transmembrane region" description="Helical" evidence="6">
    <location>
        <begin position="129"/>
        <end position="153"/>
    </location>
</feature>
<evidence type="ECO:0000313" key="7">
    <source>
        <dbReference type="EMBL" id="KYQ60604.1"/>
    </source>
</evidence>
<evidence type="ECO:0000256" key="1">
    <source>
        <dbReference type="ARBA" id="ARBA00004651"/>
    </source>
</evidence>
<dbReference type="GO" id="GO:0005886">
    <property type="term" value="C:plasma membrane"/>
    <property type="evidence" value="ECO:0007669"/>
    <property type="project" value="UniProtKB-SubCell"/>
</dbReference>
<keyword evidence="4 6" id="KW-1133">Transmembrane helix</keyword>
<accession>A0A151XJM1</accession>
<evidence type="ECO:0000256" key="2">
    <source>
        <dbReference type="ARBA" id="ARBA00022475"/>
    </source>
</evidence>
<feature type="transmembrane region" description="Helical" evidence="6">
    <location>
        <begin position="160"/>
        <end position="180"/>
    </location>
</feature>
<evidence type="ECO:0000256" key="6">
    <source>
        <dbReference type="RuleBase" id="RU363108"/>
    </source>
</evidence>
<keyword evidence="5 6" id="KW-0472">Membrane</keyword>
<comment type="similarity">
    <text evidence="6">Belongs to the insect chemoreceptor superfamily. Gustatory receptor (GR) family.</text>
</comment>
<proteinExistence type="inferred from homology"/>